<keyword evidence="4" id="KW-1185">Reference proteome</keyword>
<dbReference type="OrthoDB" id="9773856at2"/>
<sequence length="406" mass="47284">MKFIHGADMHLDQSFEGLGKIPEELSKALRKQNQQALETMVTRGIEEEIDFLLLVGDTFHQPQVTIQTQSFFIEQMERLKAHDILVILSFGNHDFFQPKKYWFEFPDNVIVFEDEQVSTLKINCRDGLTTAVTGFSYTERWLEDSKLEEFPYRNGQVDYHIGFYHGQIGSNRYGSFSLDAAKFKGYDYWALGHIHQPQVIQYNPLIIYPGSTLKHTQKEKNSGYFVLAEFDGAKTDITWETANDVAWLEVQIEVSQIYTMQELISRCEQTMAEMDEEGLTFVKLVLVDGSEQLNDIMQNIQNRQELLHLLQQDIYQKTNKKNWIFDIKSVQGEEKPDMTLHLDEDLLKQLLSNYEADGVFQEAINDLYRQSTSAQLLSVTEEHREELLQRVMTEFQQLFAAKRGDQ</sequence>
<dbReference type="Pfam" id="PF00149">
    <property type="entry name" value="Metallophos"/>
    <property type="match status" value="1"/>
</dbReference>
<dbReference type="PANTHER" id="PTHR30337:SF7">
    <property type="entry name" value="PHOSPHOESTERASE"/>
    <property type="match status" value="1"/>
</dbReference>
<organism evidence="3 4">
    <name type="scientific">Vagococcus elongatus</name>
    <dbReference type="NCBI Taxonomy" id="180344"/>
    <lineage>
        <taxon>Bacteria</taxon>
        <taxon>Bacillati</taxon>
        <taxon>Bacillota</taxon>
        <taxon>Bacilli</taxon>
        <taxon>Lactobacillales</taxon>
        <taxon>Enterococcaceae</taxon>
        <taxon>Vagococcus</taxon>
    </lineage>
</organism>
<gene>
    <name evidence="3" type="ORF">CBF29_12830</name>
</gene>
<dbReference type="GO" id="GO:0016787">
    <property type="term" value="F:hydrolase activity"/>
    <property type="evidence" value="ECO:0007669"/>
    <property type="project" value="UniProtKB-KW"/>
</dbReference>
<accession>A0A430ALP8</accession>
<dbReference type="PANTHER" id="PTHR30337">
    <property type="entry name" value="COMPONENT OF ATP-DEPENDENT DSDNA EXONUCLEASE"/>
    <property type="match status" value="1"/>
</dbReference>
<dbReference type="AlphaFoldDB" id="A0A430ALP8"/>
<evidence type="ECO:0000313" key="4">
    <source>
        <dbReference type="Proteomes" id="UP000287605"/>
    </source>
</evidence>
<proteinExistence type="predicted"/>
<dbReference type="Gene3D" id="3.60.21.10">
    <property type="match status" value="1"/>
</dbReference>
<evidence type="ECO:0000256" key="1">
    <source>
        <dbReference type="ARBA" id="ARBA00022801"/>
    </source>
</evidence>
<evidence type="ECO:0000313" key="3">
    <source>
        <dbReference type="EMBL" id="RSU08904.1"/>
    </source>
</evidence>
<protein>
    <recommendedName>
        <fullName evidence="2">Calcineurin-like phosphoesterase domain-containing protein</fullName>
    </recommendedName>
</protein>
<dbReference type="CDD" id="cd00840">
    <property type="entry name" value="MPP_Mre11_N"/>
    <property type="match status" value="1"/>
</dbReference>
<evidence type="ECO:0000259" key="2">
    <source>
        <dbReference type="Pfam" id="PF00149"/>
    </source>
</evidence>
<dbReference type="RefSeq" id="WP_126810107.1">
    <property type="nucleotide sequence ID" value="NZ_NGKA01000031.1"/>
</dbReference>
<dbReference type="InterPro" id="IPR041796">
    <property type="entry name" value="Mre11_N"/>
</dbReference>
<keyword evidence="1" id="KW-0378">Hydrolase</keyword>
<name>A0A430ALP8_9ENTE</name>
<dbReference type="InterPro" id="IPR014576">
    <property type="entry name" value="Pesterase_YhaO"/>
</dbReference>
<dbReference type="InterPro" id="IPR004843">
    <property type="entry name" value="Calcineurin-like_PHP"/>
</dbReference>
<dbReference type="Proteomes" id="UP000287605">
    <property type="component" value="Unassembled WGS sequence"/>
</dbReference>
<dbReference type="PIRSF" id="PIRSF033091">
    <property type="entry name" value="Pesterase_YhaO"/>
    <property type="match status" value="1"/>
</dbReference>
<reference evidence="3 4" key="1">
    <citation type="submission" date="2017-05" db="EMBL/GenBank/DDBJ databases">
        <title>Vagococcus spp. assemblies.</title>
        <authorList>
            <person name="Gulvik C.A."/>
        </authorList>
    </citation>
    <scope>NUCLEOTIDE SEQUENCE [LARGE SCALE GENOMIC DNA]</scope>
    <source>
        <strain evidence="3 4">CCUG 51432</strain>
    </source>
</reference>
<dbReference type="InterPro" id="IPR050535">
    <property type="entry name" value="DNA_Repair-Maintenance_Comp"/>
</dbReference>
<comment type="caution">
    <text evidence="3">The sequence shown here is derived from an EMBL/GenBank/DDBJ whole genome shotgun (WGS) entry which is preliminary data.</text>
</comment>
<dbReference type="InterPro" id="IPR029052">
    <property type="entry name" value="Metallo-depent_PP-like"/>
</dbReference>
<dbReference type="EMBL" id="NGKA01000031">
    <property type="protein sequence ID" value="RSU08904.1"/>
    <property type="molecule type" value="Genomic_DNA"/>
</dbReference>
<feature type="domain" description="Calcineurin-like phosphoesterase" evidence="2">
    <location>
        <begin position="1"/>
        <end position="197"/>
    </location>
</feature>
<dbReference type="SUPFAM" id="SSF56300">
    <property type="entry name" value="Metallo-dependent phosphatases"/>
    <property type="match status" value="1"/>
</dbReference>